<feature type="domain" description="HTH LytTR-type" evidence="1">
    <location>
        <begin position="11"/>
        <end position="113"/>
    </location>
</feature>
<accession>A0A316EDK5</accession>
<reference evidence="2 3" key="1">
    <citation type="submission" date="2018-05" db="EMBL/GenBank/DDBJ databases">
        <title>Genomic Encyclopedia of Archaeal and Bacterial Type Strains, Phase II (KMG-II): from individual species to whole genera.</title>
        <authorList>
            <person name="Goeker M."/>
        </authorList>
    </citation>
    <scope>NUCLEOTIDE SEQUENCE [LARGE SCALE GENOMIC DNA]</scope>
    <source>
        <strain evidence="2 3">DSM 22214</strain>
    </source>
</reference>
<dbReference type="EMBL" id="QGGO01000004">
    <property type="protein sequence ID" value="PWK28185.1"/>
    <property type="molecule type" value="Genomic_DNA"/>
</dbReference>
<protein>
    <submittedName>
        <fullName evidence="2">LytTr DNA-binding domain-containing protein</fullName>
    </submittedName>
</protein>
<dbReference type="RefSeq" id="WP_109741744.1">
    <property type="nucleotide sequence ID" value="NZ_QGGO01000004.1"/>
</dbReference>
<gene>
    <name evidence="2" type="ORF">LV89_00964</name>
</gene>
<dbReference type="Gene3D" id="2.40.50.1020">
    <property type="entry name" value="LytTr DNA-binding domain"/>
    <property type="match status" value="1"/>
</dbReference>
<dbReference type="Pfam" id="PF04397">
    <property type="entry name" value="LytTR"/>
    <property type="match status" value="1"/>
</dbReference>
<sequence>MRDNHYFLLPNKHRKFEQILYSDILYLQSNSNYTLIHLQDGSVKISTKTLLFHINNSLDESFIRIHRTFCVNKNYIQNPDVNGNTDFLQIRGGIQLALSRRKRREILREKSLEFSGENQSIEELSTIAP</sequence>
<organism evidence="2 3">
    <name type="scientific">Arcicella aurantiaca</name>
    <dbReference type="NCBI Taxonomy" id="591202"/>
    <lineage>
        <taxon>Bacteria</taxon>
        <taxon>Pseudomonadati</taxon>
        <taxon>Bacteroidota</taxon>
        <taxon>Cytophagia</taxon>
        <taxon>Cytophagales</taxon>
        <taxon>Flectobacillaceae</taxon>
        <taxon>Arcicella</taxon>
    </lineage>
</organism>
<dbReference type="GO" id="GO:0000156">
    <property type="term" value="F:phosphorelay response regulator activity"/>
    <property type="evidence" value="ECO:0007669"/>
    <property type="project" value="InterPro"/>
</dbReference>
<dbReference type="GO" id="GO:0003677">
    <property type="term" value="F:DNA binding"/>
    <property type="evidence" value="ECO:0007669"/>
    <property type="project" value="UniProtKB-KW"/>
</dbReference>
<evidence type="ECO:0000313" key="3">
    <source>
        <dbReference type="Proteomes" id="UP000245489"/>
    </source>
</evidence>
<proteinExistence type="predicted"/>
<comment type="caution">
    <text evidence="2">The sequence shown here is derived from an EMBL/GenBank/DDBJ whole genome shotgun (WGS) entry which is preliminary data.</text>
</comment>
<evidence type="ECO:0000313" key="2">
    <source>
        <dbReference type="EMBL" id="PWK28185.1"/>
    </source>
</evidence>
<dbReference type="InterPro" id="IPR007492">
    <property type="entry name" value="LytTR_DNA-bd_dom"/>
</dbReference>
<keyword evidence="2" id="KW-0238">DNA-binding</keyword>
<dbReference type="SMART" id="SM00850">
    <property type="entry name" value="LytTR"/>
    <property type="match status" value="1"/>
</dbReference>
<dbReference type="AlphaFoldDB" id="A0A316EDK5"/>
<evidence type="ECO:0000259" key="1">
    <source>
        <dbReference type="PROSITE" id="PS50930"/>
    </source>
</evidence>
<dbReference type="PROSITE" id="PS50930">
    <property type="entry name" value="HTH_LYTTR"/>
    <property type="match status" value="1"/>
</dbReference>
<dbReference type="PANTHER" id="PTHR37299:SF1">
    <property type="entry name" value="STAGE 0 SPORULATION PROTEIN A HOMOLOG"/>
    <property type="match status" value="1"/>
</dbReference>
<dbReference type="OrthoDB" id="800024at2"/>
<keyword evidence="3" id="KW-1185">Reference proteome</keyword>
<name>A0A316EDK5_9BACT</name>
<dbReference type="InterPro" id="IPR046947">
    <property type="entry name" value="LytR-like"/>
</dbReference>
<dbReference type="Proteomes" id="UP000245489">
    <property type="component" value="Unassembled WGS sequence"/>
</dbReference>
<dbReference type="PANTHER" id="PTHR37299">
    <property type="entry name" value="TRANSCRIPTIONAL REGULATOR-RELATED"/>
    <property type="match status" value="1"/>
</dbReference>